<evidence type="ECO:0000313" key="3">
    <source>
        <dbReference type="Proteomes" id="UP000247810"/>
    </source>
</evidence>
<proteinExistence type="predicted"/>
<evidence type="ECO:0008006" key="4">
    <source>
        <dbReference type="Google" id="ProtNLM"/>
    </source>
</evidence>
<dbReference type="Pfam" id="PF14027">
    <property type="entry name" value="Questin_oxidase"/>
    <property type="match status" value="1"/>
</dbReference>
<organism evidence="2 3">
    <name type="scientific">Aspergillus ellipticus CBS 707.79</name>
    <dbReference type="NCBI Taxonomy" id="1448320"/>
    <lineage>
        <taxon>Eukaryota</taxon>
        <taxon>Fungi</taxon>
        <taxon>Dikarya</taxon>
        <taxon>Ascomycota</taxon>
        <taxon>Pezizomycotina</taxon>
        <taxon>Eurotiomycetes</taxon>
        <taxon>Eurotiomycetidae</taxon>
        <taxon>Eurotiales</taxon>
        <taxon>Aspergillaceae</taxon>
        <taxon>Aspergillus</taxon>
        <taxon>Aspergillus subgen. Circumdati</taxon>
    </lineage>
</organism>
<dbReference type="AlphaFoldDB" id="A0A319DBH1"/>
<protein>
    <recommendedName>
        <fullName evidence="4">HypA-like protein</fullName>
    </recommendedName>
</protein>
<accession>A0A319DBH1</accession>
<evidence type="ECO:0000256" key="1">
    <source>
        <dbReference type="ARBA" id="ARBA00023002"/>
    </source>
</evidence>
<name>A0A319DBH1_9EURO</name>
<sequence>MATATKYRLPRANTAIFSANWKADSLDAVDECLQSNHNENHIAWHEERRHNHMVHHILSVHGLGATAEQVKEHYGTARQVIPPARELDETLSYSLVDREKWKIHIGDHLYYRNYLAHFEREIQAKGYIEVMHEYLFAEDERAEDMMVRLFSGLWHPWIHLGYALEFEQPCLMAEALAQIATHPLWDFHKVLLPTEKVAGRYGTKSMIEIMEDIHKDEKLMAAPIYDNLNRYIDVFNRAPDEMIKHASKYTVKLEEMDAKVAESHEVAAYSLGCCQRRGKDIKCDFFILHNLTASIFLSSICYHPSISTRTRIRLMEWKGRVDLIAWATIKAPTLDRSVLMDHPHTKDWDGLFQWNLDTCKDDSHYAKALRALAHGQKLCKEQEAKGNAPKCMVSDEMWLKVGNMLISASARDPKYVRGAGFDPEWDLVPDLEPEADAQLPALFKKTTLSEVVTEVSST</sequence>
<dbReference type="PANTHER" id="PTHR35870">
    <property type="entry name" value="PROTEIN, PUTATIVE (AFU_ORTHOLOGUE AFUA_5G03330)-RELATED"/>
    <property type="match status" value="1"/>
</dbReference>
<dbReference type="Proteomes" id="UP000247810">
    <property type="component" value="Unassembled WGS sequence"/>
</dbReference>
<dbReference type="GO" id="GO:0016491">
    <property type="term" value="F:oxidoreductase activity"/>
    <property type="evidence" value="ECO:0007669"/>
    <property type="project" value="UniProtKB-KW"/>
</dbReference>
<gene>
    <name evidence="2" type="ORF">BO71DRAFT_352975</name>
</gene>
<dbReference type="STRING" id="1448320.A0A319DBH1"/>
<keyword evidence="1" id="KW-0560">Oxidoreductase</keyword>
<dbReference type="InterPro" id="IPR025337">
    <property type="entry name" value="Questin_oxidase-like"/>
</dbReference>
<reference evidence="2 3" key="1">
    <citation type="submission" date="2018-02" db="EMBL/GenBank/DDBJ databases">
        <title>The genomes of Aspergillus section Nigri reveals drivers in fungal speciation.</title>
        <authorList>
            <consortium name="DOE Joint Genome Institute"/>
            <person name="Vesth T.C."/>
            <person name="Nybo J."/>
            <person name="Theobald S."/>
            <person name="Brandl J."/>
            <person name="Frisvad J.C."/>
            <person name="Nielsen K.F."/>
            <person name="Lyhne E.K."/>
            <person name="Kogle M.E."/>
            <person name="Kuo A."/>
            <person name="Riley R."/>
            <person name="Clum A."/>
            <person name="Nolan M."/>
            <person name="Lipzen A."/>
            <person name="Salamov A."/>
            <person name="Henrissat B."/>
            <person name="Wiebenga A."/>
            <person name="De vries R.P."/>
            <person name="Grigoriev I.V."/>
            <person name="Mortensen U.H."/>
            <person name="Andersen M.R."/>
            <person name="Baker S.E."/>
        </authorList>
    </citation>
    <scope>NUCLEOTIDE SEQUENCE [LARGE SCALE GENOMIC DNA]</scope>
    <source>
        <strain evidence="2 3">CBS 707.79</strain>
    </source>
</reference>
<evidence type="ECO:0000313" key="2">
    <source>
        <dbReference type="EMBL" id="PYH94689.1"/>
    </source>
</evidence>
<dbReference type="OrthoDB" id="10004862at2759"/>
<dbReference type="PANTHER" id="PTHR35870:SF1">
    <property type="entry name" value="PROTEIN, PUTATIVE (AFU_ORTHOLOGUE AFUA_5G03330)-RELATED"/>
    <property type="match status" value="1"/>
</dbReference>
<keyword evidence="3" id="KW-1185">Reference proteome</keyword>
<dbReference type="EMBL" id="KZ825867">
    <property type="protein sequence ID" value="PYH94689.1"/>
    <property type="molecule type" value="Genomic_DNA"/>
</dbReference>
<dbReference type="VEuPathDB" id="FungiDB:BO71DRAFT_352975"/>